<dbReference type="GO" id="GO:0020037">
    <property type="term" value="F:heme binding"/>
    <property type="evidence" value="ECO:0007669"/>
    <property type="project" value="InterPro"/>
</dbReference>
<feature type="binding site" description="covalent" evidence="7">
    <location>
        <position position="139"/>
    </location>
    <ligand>
        <name>heme c</name>
        <dbReference type="ChEBI" id="CHEBI:61717"/>
    </ligand>
</feature>
<gene>
    <name evidence="9" type="ORF">AUC68_11020</name>
</gene>
<feature type="binding site" description="covalent" evidence="7">
    <location>
        <position position="142"/>
    </location>
    <ligand>
        <name>heme c</name>
        <dbReference type="ChEBI" id="CHEBI:61717"/>
    </ligand>
</feature>
<dbReference type="EMBL" id="LPWG01000014">
    <property type="protein sequence ID" value="ODR98029.1"/>
    <property type="molecule type" value="Genomic_DNA"/>
</dbReference>
<comment type="caution">
    <text evidence="9">The sequence shown here is derived from an EMBL/GenBank/DDBJ whole genome shotgun (WGS) entry which is preliminary data.</text>
</comment>
<dbReference type="SUPFAM" id="SSF47175">
    <property type="entry name" value="Cytochromes"/>
    <property type="match status" value="1"/>
</dbReference>
<evidence type="ECO:0000313" key="10">
    <source>
        <dbReference type="Proteomes" id="UP000094501"/>
    </source>
</evidence>
<feature type="chain" id="PRO_5009138864" description="Cytochrome c" evidence="8">
    <location>
        <begin position="23"/>
        <end position="153"/>
    </location>
</feature>
<organism evidence="9 10">
    <name type="scientific">Methyloceanibacter methanicus</name>
    <dbReference type="NCBI Taxonomy" id="1774968"/>
    <lineage>
        <taxon>Bacteria</taxon>
        <taxon>Pseudomonadati</taxon>
        <taxon>Pseudomonadota</taxon>
        <taxon>Alphaproteobacteria</taxon>
        <taxon>Hyphomicrobiales</taxon>
        <taxon>Hyphomicrobiaceae</taxon>
        <taxon>Methyloceanibacter</taxon>
    </lineage>
</organism>
<evidence type="ECO:0000256" key="1">
    <source>
        <dbReference type="ARBA" id="ARBA00022448"/>
    </source>
</evidence>
<name>A0A1E3VWY4_9HYPH</name>
<keyword evidence="5 6" id="KW-0408">Iron</keyword>
<dbReference type="InterPro" id="IPR012127">
    <property type="entry name" value="Cyt_c_prime"/>
</dbReference>
<dbReference type="OrthoDB" id="9811729at2"/>
<proteinExistence type="predicted"/>
<keyword evidence="1" id="KW-0813">Transport</keyword>
<keyword evidence="2 7" id="KW-0349">Heme</keyword>
<sequence>MISKLAQIVAVFSLVFLPFALAAHEEATGVVKERMDVMDTQKDAMKVLGDMAKGKVPFDAAKAAAAAAEIETTAAKIPELFPEGTVGHPSEAKPEIWTQWDKFTGDAEGLETAAAALKTALEGDAPEWQAKFKGVVDACKTCHKTFRAEKKKK</sequence>
<dbReference type="AlphaFoldDB" id="A0A1E3VWY4"/>
<evidence type="ECO:0000256" key="8">
    <source>
        <dbReference type="SAM" id="SignalP"/>
    </source>
</evidence>
<dbReference type="PROSITE" id="PS51009">
    <property type="entry name" value="CYTCII"/>
    <property type="match status" value="1"/>
</dbReference>
<reference evidence="9 10" key="1">
    <citation type="journal article" date="2016" name="Environ. Microbiol.">
        <title>New Methyloceanibacter diversity from North Sea sediments includes methanotroph containing solely the soluble methane monooxygenase.</title>
        <authorList>
            <person name="Vekeman B."/>
            <person name="Kerckhof F.M."/>
            <person name="Cremers G."/>
            <person name="de Vos P."/>
            <person name="Vandamme P."/>
            <person name="Boon N."/>
            <person name="Op den Camp H.J."/>
            <person name="Heylen K."/>
        </authorList>
    </citation>
    <scope>NUCLEOTIDE SEQUENCE [LARGE SCALE GENOMIC DNA]</scope>
    <source>
        <strain evidence="9 10">R-67174</strain>
    </source>
</reference>
<evidence type="ECO:0000256" key="3">
    <source>
        <dbReference type="ARBA" id="ARBA00022723"/>
    </source>
</evidence>
<dbReference type="PIRSF" id="PIRSF000027">
    <property type="entry name" value="Cytc_c_prime"/>
    <property type="match status" value="1"/>
</dbReference>
<dbReference type="Proteomes" id="UP000094501">
    <property type="component" value="Unassembled WGS sequence"/>
</dbReference>
<evidence type="ECO:0000256" key="2">
    <source>
        <dbReference type="ARBA" id="ARBA00022617"/>
    </source>
</evidence>
<keyword evidence="8" id="KW-0732">Signal</keyword>
<evidence type="ECO:0000256" key="5">
    <source>
        <dbReference type="ARBA" id="ARBA00023004"/>
    </source>
</evidence>
<dbReference type="GO" id="GO:0009055">
    <property type="term" value="F:electron transfer activity"/>
    <property type="evidence" value="ECO:0007669"/>
    <property type="project" value="InterPro"/>
</dbReference>
<dbReference type="GO" id="GO:0042597">
    <property type="term" value="C:periplasmic space"/>
    <property type="evidence" value="ECO:0007669"/>
    <property type="project" value="InterPro"/>
</dbReference>
<evidence type="ECO:0000313" key="9">
    <source>
        <dbReference type="EMBL" id="ODR98029.1"/>
    </source>
</evidence>
<evidence type="ECO:0000256" key="6">
    <source>
        <dbReference type="PIRSR" id="PIRSR000027-1"/>
    </source>
</evidence>
<dbReference type="RefSeq" id="WP_069438356.1">
    <property type="nucleotide sequence ID" value="NZ_LPWG01000014.1"/>
</dbReference>
<evidence type="ECO:0000256" key="4">
    <source>
        <dbReference type="ARBA" id="ARBA00022982"/>
    </source>
</evidence>
<keyword evidence="3 6" id="KW-0479">Metal-binding</keyword>
<evidence type="ECO:0000256" key="7">
    <source>
        <dbReference type="PIRSR" id="PIRSR000027-2"/>
    </source>
</evidence>
<keyword evidence="4" id="KW-0249">Electron transport</keyword>
<dbReference type="Pfam" id="PF01322">
    <property type="entry name" value="Cytochrom_C_2"/>
    <property type="match status" value="1"/>
</dbReference>
<dbReference type="Gene3D" id="1.20.120.10">
    <property type="entry name" value="Cytochrome c/b562"/>
    <property type="match status" value="1"/>
</dbReference>
<feature type="signal peptide" evidence="8">
    <location>
        <begin position="1"/>
        <end position="22"/>
    </location>
</feature>
<comment type="PTM">
    <text evidence="7">Binds 1 heme group per subunit.</text>
</comment>
<evidence type="ECO:0008006" key="11">
    <source>
        <dbReference type="Google" id="ProtNLM"/>
    </source>
</evidence>
<dbReference type="STRING" id="1774968.AUC68_11020"/>
<protein>
    <recommendedName>
        <fullName evidence="11">Cytochrome c</fullName>
    </recommendedName>
</protein>
<dbReference type="GO" id="GO:0022900">
    <property type="term" value="P:electron transport chain"/>
    <property type="evidence" value="ECO:0007669"/>
    <property type="project" value="InterPro"/>
</dbReference>
<accession>A0A1E3VWY4</accession>
<dbReference type="InterPro" id="IPR010980">
    <property type="entry name" value="Cyt_c/b562"/>
</dbReference>
<dbReference type="GO" id="GO:0005506">
    <property type="term" value="F:iron ion binding"/>
    <property type="evidence" value="ECO:0007669"/>
    <property type="project" value="InterPro"/>
</dbReference>
<dbReference type="InterPro" id="IPR002321">
    <property type="entry name" value="Cyt_c_II"/>
</dbReference>
<keyword evidence="10" id="KW-1185">Reference proteome</keyword>
<feature type="binding site" description="axial binding residue" evidence="6">
    <location>
        <position position="143"/>
    </location>
    <ligand>
        <name>heme c</name>
        <dbReference type="ChEBI" id="CHEBI:61717"/>
    </ligand>
    <ligandPart>
        <name>Fe</name>
        <dbReference type="ChEBI" id="CHEBI:18248"/>
    </ligandPart>
</feature>